<reference evidence="1 2" key="1">
    <citation type="journal article" date="2019" name="Genome Biol. Evol.">
        <title>Insights into the evolution of the New World diploid cottons (Gossypium, subgenus Houzingenia) based on genome sequencing.</title>
        <authorList>
            <person name="Grover C.E."/>
            <person name="Arick M.A. 2nd"/>
            <person name="Thrash A."/>
            <person name="Conover J.L."/>
            <person name="Sanders W.S."/>
            <person name="Peterson D.G."/>
            <person name="Frelichowski J.E."/>
            <person name="Scheffler J.A."/>
            <person name="Scheffler B.E."/>
            <person name="Wendel J.F."/>
        </authorList>
    </citation>
    <scope>NUCLEOTIDE SEQUENCE [LARGE SCALE GENOMIC DNA]</scope>
    <source>
        <strain evidence="1">8</strain>
        <tissue evidence="1">Leaf</tissue>
    </source>
</reference>
<dbReference type="PANTHER" id="PTHR31210">
    <property type="entry name" value="OS06G0731900 PROTEIN"/>
    <property type="match status" value="1"/>
</dbReference>
<dbReference type="InterPro" id="IPR007877">
    <property type="entry name" value="DUF707"/>
</dbReference>
<dbReference type="EMBL" id="JABEZZ010000012">
    <property type="protein sequence ID" value="MBA0600847.1"/>
    <property type="molecule type" value="Genomic_DNA"/>
</dbReference>
<evidence type="ECO:0000313" key="1">
    <source>
        <dbReference type="EMBL" id="MBA0600847.1"/>
    </source>
</evidence>
<protein>
    <submittedName>
        <fullName evidence="1">Uncharacterized protein</fullName>
    </submittedName>
</protein>
<dbReference type="PANTHER" id="PTHR31210:SF74">
    <property type="entry name" value="LYSINE KETOGLUTARATE REDUCTASE TRANS-SPLICING-LIKE PROTEIN"/>
    <property type="match status" value="1"/>
</dbReference>
<dbReference type="Proteomes" id="UP000593578">
    <property type="component" value="Unassembled WGS sequence"/>
</dbReference>
<feature type="non-terminal residue" evidence="1">
    <location>
        <position position="65"/>
    </location>
</feature>
<dbReference type="AlphaFoldDB" id="A0A7J8QH21"/>
<name>A0A7J8QH21_GOSRA</name>
<evidence type="ECO:0000313" key="2">
    <source>
        <dbReference type="Proteomes" id="UP000593578"/>
    </source>
</evidence>
<proteinExistence type="predicted"/>
<comment type="caution">
    <text evidence="1">The sequence shown here is derived from an EMBL/GenBank/DDBJ whole genome shotgun (WGS) entry which is preliminary data.</text>
</comment>
<sequence length="65" mass="7265">FGIVRYVSIVEREGLEISQPALDTAKSEVHHQITARGRKSIVHRRTFKHGVNRTSCDGHSKAPPC</sequence>
<organism evidence="1 2">
    <name type="scientific">Gossypium raimondii</name>
    <name type="common">Peruvian cotton</name>
    <name type="synonym">Gossypium klotzschianum subsp. raimondii</name>
    <dbReference type="NCBI Taxonomy" id="29730"/>
    <lineage>
        <taxon>Eukaryota</taxon>
        <taxon>Viridiplantae</taxon>
        <taxon>Streptophyta</taxon>
        <taxon>Embryophyta</taxon>
        <taxon>Tracheophyta</taxon>
        <taxon>Spermatophyta</taxon>
        <taxon>Magnoliopsida</taxon>
        <taxon>eudicotyledons</taxon>
        <taxon>Gunneridae</taxon>
        <taxon>Pentapetalae</taxon>
        <taxon>rosids</taxon>
        <taxon>malvids</taxon>
        <taxon>Malvales</taxon>
        <taxon>Malvaceae</taxon>
        <taxon>Malvoideae</taxon>
        <taxon>Gossypium</taxon>
    </lineage>
</organism>
<feature type="non-terminal residue" evidence="1">
    <location>
        <position position="1"/>
    </location>
</feature>
<dbReference type="Pfam" id="PF05212">
    <property type="entry name" value="DUF707"/>
    <property type="match status" value="1"/>
</dbReference>
<accession>A0A7J8QH21</accession>
<gene>
    <name evidence="1" type="ORF">Gorai_004041</name>
</gene>